<dbReference type="InterPro" id="IPR011057">
    <property type="entry name" value="Mss4-like_sf"/>
</dbReference>
<dbReference type="PANTHER" id="PTHR28620">
    <property type="entry name" value="CENTROMERE PROTEIN V"/>
    <property type="match status" value="1"/>
</dbReference>
<protein>
    <recommendedName>
        <fullName evidence="4">CENP-V/GFA domain-containing protein</fullName>
    </recommendedName>
</protein>
<dbReference type="Gene3D" id="2.170.150.70">
    <property type="match status" value="1"/>
</dbReference>
<keyword evidence="3" id="KW-0862">Zinc</keyword>
<sequence>MASYKELLVQRMLLDFSSNSQATPEWSIKEISAYLKHTSITQTRAYIARIFGVDGTSSYLGGQNGEKIKRWLSDVGIAAPFEELFLIDVSCHCGAVCFTVDVAPVEVNACECSICWRYGALWAYYDEPSVTFPADIDSTDTYTDMCNEHRLEFHRCSFCGCVTHWRAVDGSQPRIGVNALMMPPDLIAEARFLRNGQPAE</sequence>
<accession>A0A1N6FI79</accession>
<evidence type="ECO:0000256" key="3">
    <source>
        <dbReference type="ARBA" id="ARBA00022833"/>
    </source>
</evidence>
<comment type="similarity">
    <text evidence="1">Belongs to the Gfa family.</text>
</comment>
<evidence type="ECO:0000256" key="2">
    <source>
        <dbReference type="ARBA" id="ARBA00022723"/>
    </source>
</evidence>
<keyword evidence="2" id="KW-0479">Metal-binding</keyword>
<dbReference type="PROSITE" id="PS51891">
    <property type="entry name" value="CENP_V_GFA"/>
    <property type="match status" value="1"/>
</dbReference>
<organism evidence="5 6">
    <name type="scientific">Paraburkholderia phenazinium</name>
    <dbReference type="NCBI Taxonomy" id="60549"/>
    <lineage>
        <taxon>Bacteria</taxon>
        <taxon>Pseudomonadati</taxon>
        <taxon>Pseudomonadota</taxon>
        <taxon>Betaproteobacteria</taxon>
        <taxon>Burkholderiales</taxon>
        <taxon>Burkholderiaceae</taxon>
        <taxon>Paraburkholderia</taxon>
    </lineage>
</organism>
<proteinExistence type="inferred from homology"/>
<dbReference type="Proteomes" id="UP000184693">
    <property type="component" value="Unassembled WGS sequence"/>
</dbReference>
<dbReference type="InterPro" id="IPR052355">
    <property type="entry name" value="CENP-V-like"/>
</dbReference>
<dbReference type="InterPro" id="IPR006913">
    <property type="entry name" value="CENP-V/GFA"/>
</dbReference>
<name>A0A1N6FI79_9BURK</name>
<evidence type="ECO:0000256" key="1">
    <source>
        <dbReference type="ARBA" id="ARBA00005495"/>
    </source>
</evidence>
<dbReference type="SUPFAM" id="SSF51316">
    <property type="entry name" value="Mss4-like"/>
    <property type="match status" value="1"/>
</dbReference>
<dbReference type="AlphaFoldDB" id="A0A1N6FI79"/>
<gene>
    <name evidence="5" type="ORF">SAMN05444168_1590</name>
</gene>
<evidence type="ECO:0000313" key="6">
    <source>
        <dbReference type="Proteomes" id="UP000184693"/>
    </source>
</evidence>
<reference evidence="5 6" key="1">
    <citation type="submission" date="2016-11" db="EMBL/GenBank/DDBJ databases">
        <authorList>
            <person name="Jaros S."/>
            <person name="Januszkiewicz K."/>
            <person name="Wedrychowicz H."/>
        </authorList>
    </citation>
    <scope>NUCLEOTIDE SEQUENCE [LARGE SCALE GENOMIC DNA]</scope>
    <source>
        <strain evidence="5 6">GAS86</strain>
    </source>
</reference>
<evidence type="ECO:0000259" key="4">
    <source>
        <dbReference type="PROSITE" id="PS51891"/>
    </source>
</evidence>
<feature type="domain" description="CENP-V/GFA" evidence="4">
    <location>
        <begin position="86"/>
        <end position="200"/>
    </location>
</feature>
<evidence type="ECO:0000313" key="5">
    <source>
        <dbReference type="EMBL" id="SIN94952.1"/>
    </source>
</evidence>
<dbReference type="PANTHER" id="PTHR28620:SF1">
    <property type="entry name" value="CENP-V_GFA DOMAIN-CONTAINING PROTEIN"/>
    <property type="match status" value="1"/>
</dbReference>
<dbReference type="GO" id="GO:0046872">
    <property type="term" value="F:metal ion binding"/>
    <property type="evidence" value="ECO:0007669"/>
    <property type="project" value="UniProtKB-KW"/>
</dbReference>
<dbReference type="EMBL" id="FSRM01000001">
    <property type="protein sequence ID" value="SIN94952.1"/>
    <property type="molecule type" value="Genomic_DNA"/>
</dbReference>
<dbReference type="GO" id="GO:0016846">
    <property type="term" value="F:carbon-sulfur lyase activity"/>
    <property type="evidence" value="ECO:0007669"/>
    <property type="project" value="InterPro"/>
</dbReference>